<comment type="caution">
    <text evidence="1">The sequence shown here is derived from an EMBL/GenBank/DDBJ whole genome shotgun (WGS) entry which is preliminary data.</text>
</comment>
<evidence type="ECO:0000313" key="1">
    <source>
        <dbReference type="EMBL" id="RKS26191.1"/>
    </source>
</evidence>
<evidence type="ECO:0008006" key="3">
    <source>
        <dbReference type="Google" id="ProtNLM"/>
    </source>
</evidence>
<dbReference type="EMBL" id="RBLC01000001">
    <property type="protein sequence ID" value="RKS26191.1"/>
    <property type="molecule type" value="Genomic_DNA"/>
</dbReference>
<accession>A0A495MJM4</accession>
<evidence type="ECO:0000313" key="2">
    <source>
        <dbReference type="Proteomes" id="UP000277579"/>
    </source>
</evidence>
<sequence>MLKKKEKLMKKQNVIIVTVVSLFFSLFIVSCKENLNKEKETINKKTDSLKTFKNDIVEFDFDFPDTIYINKIYNGKINYRSVLDTITTTFDNEQKSRYILFYMKRTKSINYKIEELKKMKLDTFGATDNRTIPIYGIKFTELGVHYLDGIINDHIAIDTLISSKKPNDKVRYIENEVRATHKVIVVEQ</sequence>
<name>A0A495MJM4_9FLAO</name>
<reference evidence="1 2" key="1">
    <citation type="submission" date="2018-10" db="EMBL/GenBank/DDBJ databases">
        <title>Genomic Encyclopedia of Archaeal and Bacterial Type Strains, Phase II (KMG-II): from individual species to whole genera.</title>
        <authorList>
            <person name="Goeker M."/>
        </authorList>
    </citation>
    <scope>NUCLEOTIDE SEQUENCE [LARGE SCALE GENOMIC DNA]</scope>
    <source>
        <strain evidence="1 2">DSM 29537</strain>
    </source>
</reference>
<organism evidence="1 2">
    <name type="scientific">Flavobacterium endophyticum</name>
    <dbReference type="NCBI Taxonomy" id="1540163"/>
    <lineage>
        <taxon>Bacteria</taxon>
        <taxon>Pseudomonadati</taxon>
        <taxon>Bacteroidota</taxon>
        <taxon>Flavobacteriia</taxon>
        <taxon>Flavobacteriales</taxon>
        <taxon>Flavobacteriaceae</taxon>
        <taxon>Flavobacterium</taxon>
    </lineage>
</organism>
<keyword evidence="2" id="KW-1185">Reference proteome</keyword>
<gene>
    <name evidence="1" type="ORF">CLV94_1248</name>
</gene>
<dbReference type="AlphaFoldDB" id="A0A495MJM4"/>
<dbReference type="Proteomes" id="UP000277579">
    <property type="component" value="Unassembled WGS sequence"/>
</dbReference>
<dbReference type="PROSITE" id="PS51257">
    <property type="entry name" value="PROKAR_LIPOPROTEIN"/>
    <property type="match status" value="1"/>
</dbReference>
<protein>
    <recommendedName>
        <fullName evidence="3">Lipoprotein</fullName>
    </recommendedName>
</protein>
<proteinExistence type="predicted"/>